<protein>
    <submittedName>
        <fullName evidence="3">Phenylacetate--CoA ligase family protein</fullName>
    </submittedName>
</protein>
<dbReference type="InterPro" id="IPR028154">
    <property type="entry name" value="AMP-dep_Lig_C"/>
</dbReference>
<dbReference type="InterPro" id="IPR042099">
    <property type="entry name" value="ANL_N_sf"/>
</dbReference>
<dbReference type="Gene3D" id="3.40.50.12780">
    <property type="entry name" value="N-terminal domain of ligase-like"/>
    <property type="match status" value="1"/>
</dbReference>
<keyword evidence="3" id="KW-0436">Ligase</keyword>
<dbReference type="Pfam" id="PF14535">
    <property type="entry name" value="AMP-binding_C_2"/>
    <property type="match status" value="1"/>
</dbReference>
<accession>A0A7C5LG90</accession>
<dbReference type="Pfam" id="PF00501">
    <property type="entry name" value="AMP-binding"/>
    <property type="match status" value="1"/>
</dbReference>
<gene>
    <name evidence="3" type="ORF">ENM11_06290</name>
</gene>
<dbReference type="PANTHER" id="PTHR43845">
    <property type="entry name" value="BLR5969 PROTEIN"/>
    <property type="match status" value="1"/>
</dbReference>
<dbReference type="AlphaFoldDB" id="A0A7C5LG90"/>
<organism evidence="3">
    <name type="scientific">Caldiarchaeum subterraneum</name>
    <dbReference type="NCBI Taxonomy" id="311458"/>
    <lineage>
        <taxon>Archaea</taxon>
        <taxon>Nitrososphaerota</taxon>
        <taxon>Candidatus Caldarchaeales</taxon>
        <taxon>Candidatus Caldarchaeaceae</taxon>
        <taxon>Candidatus Caldarchaeum</taxon>
    </lineage>
</organism>
<dbReference type="SUPFAM" id="SSF56801">
    <property type="entry name" value="Acetyl-CoA synthetase-like"/>
    <property type="match status" value="1"/>
</dbReference>
<sequence>MSRAIQGNGYWNEYWETLQRKRLEEIHLKRIRWLLKYAYENSKLYHRKYHEKGIKPEDIRTMDDFVRKVPFTTKDEILAAQSEAPPFGGAIACDYDDVLHIFQTSGTTGTPLRIPFTYYDTVKYGEDWAYGFWAVGIRPSDSFYFAFGWGMFTGFWSCYWGVKRMGGKVISGGGASTEDRIKHMQVYKPTVLVATPTYAIHLAETAKRMGVDPKSLGLKYFYGAGEPGPTALPKLREELENTYGIKAYELYGLGEVGAIAPACPTQKGTHLNESNYHCMVADPENGDLVAEGERGENIVTSFAQLTQPVIKYKTKDIVEWHYSETCECGRTWILYKGTVLGRVDYVAKIRGVNVYQTAVENLVRSVPGSSPYLEMHIDLDERSMDHMLVRVEADPSVPKESYKDLEQRVAEELRANLGVRINVEFVPPGSLPRYELKAKKMFDHRPRERRIPMAR</sequence>
<name>A0A7C5LG90_CALS0</name>
<dbReference type="Gene3D" id="3.30.300.30">
    <property type="match status" value="1"/>
</dbReference>
<comment type="caution">
    <text evidence="3">The sequence shown here is derived from an EMBL/GenBank/DDBJ whole genome shotgun (WGS) entry which is preliminary data.</text>
</comment>
<feature type="domain" description="AMP-dependent ligase C-terminal" evidence="2">
    <location>
        <begin position="351"/>
        <end position="445"/>
    </location>
</feature>
<evidence type="ECO:0000313" key="3">
    <source>
        <dbReference type="EMBL" id="HHK68743.1"/>
    </source>
</evidence>
<evidence type="ECO:0000259" key="2">
    <source>
        <dbReference type="Pfam" id="PF14535"/>
    </source>
</evidence>
<dbReference type="EMBL" id="DRWN01000051">
    <property type="protein sequence ID" value="HHK68743.1"/>
    <property type="molecule type" value="Genomic_DNA"/>
</dbReference>
<evidence type="ECO:0000259" key="1">
    <source>
        <dbReference type="Pfam" id="PF00501"/>
    </source>
</evidence>
<dbReference type="GO" id="GO:0016874">
    <property type="term" value="F:ligase activity"/>
    <property type="evidence" value="ECO:0007669"/>
    <property type="project" value="UniProtKB-KW"/>
</dbReference>
<proteinExistence type="predicted"/>
<reference evidence="3" key="1">
    <citation type="journal article" date="2020" name="mSystems">
        <title>Genome- and Community-Level Interaction Insights into Carbon Utilization and Element Cycling Functions of Hydrothermarchaeota in Hydrothermal Sediment.</title>
        <authorList>
            <person name="Zhou Z."/>
            <person name="Liu Y."/>
            <person name="Xu W."/>
            <person name="Pan J."/>
            <person name="Luo Z.H."/>
            <person name="Li M."/>
        </authorList>
    </citation>
    <scope>NUCLEOTIDE SEQUENCE [LARGE SCALE GENOMIC DNA]</scope>
    <source>
        <strain evidence="3">SpSt-1056</strain>
    </source>
</reference>
<dbReference type="InterPro" id="IPR045851">
    <property type="entry name" value="AMP-bd_C_sf"/>
</dbReference>
<feature type="domain" description="AMP-dependent synthetase/ligase" evidence="1">
    <location>
        <begin position="92"/>
        <end position="296"/>
    </location>
</feature>
<dbReference type="InterPro" id="IPR000873">
    <property type="entry name" value="AMP-dep_synth/lig_dom"/>
</dbReference>
<dbReference type="PANTHER" id="PTHR43845:SF1">
    <property type="entry name" value="BLR5969 PROTEIN"/>
    <property type="match status" value="1"/>
</dbReference>